<feature type="region of interest" description="Disordered" evidence="1">
    <location>
        <begin position="127"/>
        <end position="146"/>
    </location>
</feature>
<accession>W4FXN5</accession>
<dbReference type="RefSeq" id="XP_009839098.1">
    <property type="nucleotide sequence ID" value="XM_009840796.1"/>
</dbReference>
<evidence type="ECO:0000256" key="1">
    <source>
        <dbReference type="SAM" id="MobiDB-lite"/>
    </source>
</evidence>
<dbReference type="AlphaFoldDB" id="W4FXN5"/>
<reference evidence="2" key="1">
    <citation type="submission" date="2013-12" db="EMBL/GenBank/DDBJ databases">
        <title>The Genome Sequence of Aphanomyces astaci APO3.</title>
        <authorList>
            <consortium name="The Broad Institute Genomics Platform"/>
            <person name="Russ C."/>
            <person name="Tyler B."/>
            <person name="van West P."/>
            <person name="Dieguez-Uribeondo J."/>
            <person name="Young S.K."/>
            <person name="Zeng Q."/>
            <person name="Gargeya S."/>
            <person name="Fitzgerald M."/>
            <person name="Abouelleil A."/>
            <person name="Alvarado L."/>
            <person name="Chapman S.B."/>
            <person name="Gainer-Dewar J."/>
            <person name="Goldberg J."/>
            <person name="Griggs A."/>
            <person name="Gujja S."/>
            <person name="Hansen M."/>
            <person name="Howarth C."/>
            <person name="Imamovic A."/>
            <person name="Ireland A."/>
            <person name="Larimer J."/>
            <person name="McCowan C."/>
            <person name="Murphy C."/>
            <person name="Pearson M."/>
            <person name="Poon T.W."/>
            <person name="Priest M."/>
            <person name="Roberts A."/>
            <person name="Saif S."/>
            <person name="Shea T."/>
            <person name="Sykes S."/>
            <person name="Wortman J."/>
            <person name="Nusbaum C."/>
            <person name="Birren B."/>
        </authorList>
    </citation>
    <scope>NUCLEOTIDE SEQUENCE [LARGE SCALE GENOMIC DNA]</scope>
    <source>
        <strain evidence="2">APO3</strain>
    </source>
</reference>
<dbReference type="VEuPathDB" id="FungiDB:H257_13316"/>
<sequence>MPMTKSGQKQVLVVKDEKDDMSGFVQLFAAGSDDATIHQDSAGFVHPTSKEVYVADRLDDTRQKHVTDLQVALEEMHREVAVQSDKLRRQAHGRHERKSQVKFAGFVYRISCQPSDNIGPALMRTLPSDQSHHTTTPDMSNGNHRHTYPISLKLQAPVLLQRMSYHQVAIQLSVPYTTVRNSSQQSE</sequence>
<name>W4FXN5_APHAT</name>
<gene>
    <name evidence="2" type="ORF">H257_13316</name>
</gene>
<feature type="compositionally biased region" description="Polar residues" evidence="1">
    <location>
        <begin position="127"/>
        <end position="142"/>
    </location>
</feature>
<protein>
    <submittedName>
        <fullName evidence="2">Uncharacterized protein</fullName>
    </submittedName>
</protein>
<dbReference type="EMBL" id="KI913160">
    <property type="protein sequence ID" value="ETV71433.1"/>
    <property type="molecule type" value="Genomic_DNA"/>
</dbReference>
<dbReference type="GeneID" id="20815312"/>
<evidence type="ECO:0000313" key="2">
    <source>
        <dbReference type="EMBL" id="ETV71433.1"/>
    </source>
</evidence>
<organism evidence="2">
    <name type="scientific">Aphanomyces astaci</name>
    <name type="common">Crayfish plague agent</name>
    <dbReference type="NCBI Taxonomy" id="112090"/>
    <lineage>
        <taxon>Eukaryota</taxon>
        <taxon>Sar</taxon>
        <taxon>Stramenopiles</taxon>
        <taxon>Oomycota</taxon>
        <taxon>Saprolegniomycetes</taxon>
        <taxon>Saprolegniales</taxon>
        <taxon>Verrucalvaceae</taxon>
        <taxon>Aphanomyces</taxon>
    </lineage>
</organism>
<proteinExistence type="predicted"/>